<evidence type="ECO:0000256" key="1">
    <source>
        <dbReference type="SAM" id="MobiDB-lite"/>
    </source>
</evidence>
<reference evidence="2 3" key="1">
    <citation type="submission" date="2021-02" db="EMBL/GenBank/DDBJ databases">
        <title>Complete genome of Desulfoluna sp. strain ASN36.</title>
        <authorList>
            <person name="Takahashi A."/>
            <person name="Kojima H."/>
            <person name="Fukui M."/>
        </authorList>
    </citation>
    <scope>NUCLEOTIDE SEQUENCE [LARGE SCALE GENOMIC DNA]</scope>
    <source>
        <strain evidence="2 3">ASN36</strain>
    </source>
</reference>
<name>A0ABM7PCP9_9BACT</name>
<feature type="region of interest" description="Disordered" evidence="1">
    <location>
        <begin position="1"/>
        <end position="21"/>
    </location>
</feature>
<proteinExistence type="predicted"/>
<sequence length="340" mass="38053">MIDSKENLPLDPTEPSGCSAPRQLKQWGESWAGLFRHQDLCNLPVTSIAPYVKTDFGDATNELRTLLGVLVLQQVFDLTDEESVNHLASCAEWQYALNRAVKPGQTKEITTKCLWNMRSVIIENKLESTVFKPLFGSMASQLHTNRKNKPTELAHTQTTTRNLGRVALISESIAMFLFTLKNHPSDWFKRVPNQLTATHLPKGEQALSSMVRPSESRKILESVCADLFEVVHLFKSESQVAGMPCYQKLEYVLNGQCNMNTPGSPRPFAIKPVLKSSSSVLRNPPGSDEARCGQPIQEGQPSVVENWNQANSPHVSTTQKSLYTQYYLYRTAPGGFRLPF</sequence>
<accession>A0ABM7PCP9</accession>
<dbReference type="RefSeq" id="WP_236891294.1">
    <property type="nucleotide sequence ID" value="NZ_AP024488.1"/>
</dbReference>
<evidence type="ECO:0000313" key="2">
    <source>
        <dbReference type="EMBL" id="BCS95000.1"/>
    </source>
</evidence>
<dbReference type="Proteomes" id="UP001320148">
    <property type="component" value="Chromosome"/>
</dbReference>
<protein>
    <recommendedName>
        <fullName evidence="4">Transposase InsH N-terminal domain-containing protein</fullName>
    </recommendedName>
</protein>
<gene>
    <name evidence="2" type="ORF">DSLASN_06320</name>
</gene>
<keyword evidence="3" id="KW-1185">Reference proteome</keyword>
<evidence type="ECO:0008006" key="4">
    <source>
        <dbReference type="Google" id="ProtNLM"/>
    </source>
</evidence>
<dbReference type="EMBL" id="AP024488">
    <property type="protein sequence ID" value="BCS95000.1"/>
    <property type="molecule type" value="Genomic_DNA"/>
</dbReference>
<evidence type="ECO:0000313" key="3">
    <source>
        <dbReference type="Proteomes" id="UP001320148"/>
    </source>
</evidence>
<organism evidence="2 3">
    <name type="scientific">Desulfoluna limicola</name>
    <dbReference type="NCBI Taxonomy" id="2810562"/>
    <lineage>
        <taxon>Bacteria</taxon>
        <taxon>Pseudomonadati</taxon>
        <taxon>Thermodesulfobacteriota</taxon>
        <taxon>Desulfobacteria</taxon>
        <taxon>Desulfobacterales</taxon>
        <taxon>Desulfolunaceae</taxon>
        <taxon>Desulfoluna</taxon>
    </lineage>
</organism>